<dbReference type="InterPro" id="IPR050593">
    <property type="entry name" value="LovG"/>
</dbReference>
<dbReference type="FunCoup" id="A0A1S3H291">
    <property type="interactions" value="1394"/>
</dbReference>
<protein>
    <submittedName>
        <fullName evidence="5">Esterase OVCA2-like</fullName>
    </submittedName>
</protein>
<dbReference type="Pfam" id="PF03959">
    <property type="entry name" value="FSH1"/>
    <property type="match status" value="1"/>
</dbReference>
<reference evidence="5" key="1">
    <citation type="submission" date="2025-08" db="UniProtKB">
        <authorList>
            <consortium name="RefSeq"/>
        </authorList>
    </citation>
    <scope>IDENTIFICATION</scope>
    <source>
        <tissue evidence="5">Gonads</tissue>
    </source>
</reference>
<feature type="non-terminal residue" evidence="5">
    <location>
        <position position="177"/>
    </location>
</feature>
<dbReference type="PANTHER" id="PTHR48070">
    <property type="entry name" value="ESTERASE OVCA2"/>
    <property type="match status" value="1"/>
</dbReference>
<dbReference type="STRING" id="7574.A0A1S3H291"/>
<dbReference type="GO" id="GO:0016787">
    <property type="term" value="F:hydrolase activity"/>
    <property type="evidence" value="ECO:0007669"/>
    <property type="project" value="UniProtKB-KW"/>
</dbReference>
<dbReference type="InterPro" id="IPR029058">
    <property type="entry name" value="AB_hydrolase_fold"/>
</dbReference>
<accession>A0A1S3H291</accession>
<dbReference type="PANTHER" id="PTHR48070:SF6">
    <property type="entry name" value="ESTERASE OVCA2"/>
    <property type="match status" value="1"/>
</dbReference>
<organism evidence="4 5">
    <name type="scientific">Lingula anatina</name>
    <name type="common">Brachiopod</name>
    <name type="synonym">Lingula unguis</name>
    <dbReference type="NCBI Taxonomy" id="7574"/>
    <lineage>
        <taxon>Eukaryota</taxon>
        <taxon>Metazoa</taxon>
        <taxon>Spiralia</taxon>
        <taxon>Lophotrochozoa</taxon>
        <taxon>Brachiopoda</taxon>
        <taxon>Linguliformea</taxon>
        <taxon>Lingulata</taxon>
        <taxon>Lingulida</taxon>
        <taxon>Linguloidea</taxon>
        <taxon>Lingulidae</taxon>
        <taxon>Lingula</taxon>
    </lineage>
</organism>
<evidence type="ECO:0000259" key="3">
    <source>
        <dbReference type="Pfam" id="PF03959"/>
    </source>
</evidence>
<evidence type="ECO:0000313" key="5">
    <source>
        <dbReference type="RefSeq" id="XP_013380062.1"/>
    </source>
</evidence>
<dbReference type="GO" id="GO:0005737">
    <property type="term" value="C:cytoplasm"/>
    <property type="evidence" value="ECO:0007669"/>
    <property type="project" value="TreeGrafter"/>
</dbReference>
<keyword evidence="2" id="KW-0378">Hydrolase</keyword>
<evidence type="ECO:0000256" key="2">
    <source>
        <dbReference type="ARBA" id="ARBA00022801"/>
    </source>
</evidence>
<dbReference type="AlphaFoldDB" id="A0A1S3H291"/>
<dbReference type="KEGG" id="lak:106151377"/>
<dbReference type="GO" id="GO:0032526">
    <property type="term" value="P:response to retinoic acid"/>
    <property type="evidence" value="ECO:0007669"/>
    <property type="project" value="TreeGrafter"/>
</dbReference>
<dbReference type="GO" id="GO:0005634">
    <property type="term" value="C:nucleus"/>
    <property type="evidence" value="ECO:0007669"/>
    <property type="project" value="TreeGrafter"/>
</dbReference>
<proteinExistence type="inferred from homology"/>
<dbReference type="InParanoid" id="A0A1S3H291"/>
<feature type="domain" description="Serine hydrolase" evidence="3">
    <location>
        <begin position="7"/>
        <end position="176"/>
    </location>
</feature>
<name>A0A1S3H291_LINAN</name>
<dbReference type="RefSeq" id="XP_013380062.1">
    <property type="nucleotide sequence ID" value="XM_013524608.1"/>
</dbReference>
<evidence type="ECO:0000256" key="1">
    <source>
        <dbReference type="ARBA" id="ARBA00005863"/>
    </source>
</evidence>
<dbReference type="Proteomes" id="UP000085678">
    <property type="component" value="Unplaced"/>
</dbReference>
<gene>
    <name evidence="5" type="primary">LOC106151377</name>
</gene>
<evidence type="ECO:0000313" key="4">
    <source>
        <dbReference type="Proteomes" id="UP000085678"/>
    </source>
</evidence>
<sequence>MAQDSKETLKILCIHGYRQNGQAFRERTGAFRKITKKYAELVFIDAPNSVPPLEDAADGDTVDQRGWWFSREDDYFRAQDDTDCCKGFDHSLQTIQQAFQEQGPFDGVLGFSQGAAMVALMCGLREKDEEACPFKFDFVMLVAGFKSHSKPHEELYKIPITCPSLHVFGDTDKVIPK</sequence>
<dbReference type="GeneID" id="106151377"/>
<dbReference type="FunFam" id="3.40.50.1820:FF:000073">
    <property type="entry name" value="esterase OVCA2 isoform X6"/>
    <property type="match status" value="1"/>
</dbReference>
<dbReference type="Gene3D" id="3.40.50.1820">
    <property type="entry name" value="alpha/beta hydrolase"/>
    <property type="match status" value="1"/>
</dbReference>
<comment type="similarity">
    <text evidence="1">Belongs to the LovG family.</text>
</comment>
<dbReference type="InterPro" id="IPR005645">
    <property type="entry name" value="FSH-like_dom"/>
</dbReference>
<dbReference type="SUPFAM" id="SSF53474">
    <property type="entry name" value="alpha/beta-Hydrolases"/>
    <property type="match status" value="1"/>
</dbReference>
<keyword evidence="4" id="KW-1185">Reference proteome</keyword>
<dbReference type="OrthoDB" id="414698at2759"/>